<dbReference type="SMART" id="SM00388">
    <property type="entry name" value="HisKA"/>
    <property type="match status" value="1"/>
</dbReference>
<organism evidence="10 11">
    <name type="scientific">Helicobacter anseris</name>
    <dbReference type="NCBI Taxonomy" id="375926"/>
    <lineage>
        <taxon>Bacteria</taxon>
        <taxon>Pseudomonadati</taxon>
        <taxon>Campylobacterota</taxon>
        <taxon>Epsilonproteobacteria</taxon>
        <taxon>Campylobacterales</taxon>
        <taxon>Helicobacteraceae</taxon>
        <taxon>Helicobacter</taxon>
    </lineage>
</organism>
<dbReference type="SMART" id="SM00387">
    <property type="entry name" value="HATPase_c"/>
    <property type="match status" value="1"/>
</dbReference>
<dbReference type="InterPro" id="IPR005467">
    <property type="entry name" value="His_kinase_dom"/>
</dbReference>
<dbReference type="CDD" id="cd00082">
    <property type="entry name" value="HisKA"/>
    <property type="match status" value="1"/>
</dbReference>
<dbReference type="Pfam" id="PF02518">
    <property type="entry name" value="HATPase_c"/>
    <property type="match status" value="1"/>
</dbReference>
<keyword evidence="3" id="KW-0597">Phosphoprotein</keyword>
<keyword evidence="7" id="KW-0067">ATP-binding</keyword>
<dbReference type="EC" id="2.7.13.3" evidence="2"/>
<keyword evidence="6 10" id="KW-0418">Kinase</keyword>
<dbReference type="PROSITE" id="PS50109">
    <property type="entry name" value="HIS_KIN"/>
    <property type="match status" value="1"/>
</dbReference>
<keyword evidence="8" id="KW-0902">Two-component regulatory system</keyword>
<dbReference type="PANTHER" id="PTHR43065">
    <property type="entry name" value="SENSOR HISTIDINE KINASE"/>
    <property type="match status" value="1"/>
</dbReference>
<accession>A0A3D8J792</accession>
<dbReference type="SUPFAM" id="SSF47384">
    <property type="entry name" value="Homodimeric domain of signal transducing histidine kinase"/>
    <property type="match status" value="1"/>
</dbReference>
<evidence type="ECO:0000256" key="8">
    <source>
        <dbReference type="ARBA" id="ARBA00023012"/>
    </source>
</evidence>
<evidence type="ECO:0000259" key="9">
    <source>
        <dbReference type="PROSITE" id="PS50109"/>
    </source>
</evidence>
<evidence type="ECO:0000313" key="11">
    <source>
        <dbReference type="Proteomes" id="UP000256695"/>
    </source>
</evidence>
<evidence type="ECO:0000313" key="10">
    <source>
        <dbReference type="EMBL" id="RDU73292.1"/>
    </source>
</evidence>
<dbReference type="InterPro" id="IPR004358">
    <property type="entry name" value="Sig_transdc_His_kin-like_C"/>
</dbReference>
<keyword evidence="5" id="KW-0547">Nucleotide-binding</keyword>
<evidence type="ECO:0000256" key="4">
    <source>
        <dbReference type="ARBA" id="ARBA00022679"/>
    </source>
</evidence>
<dbReference type="InterPro" id="IPR036097">
    <property type="entry name" value="HisK_dim/P_sf"/>
</dbReference>
<name>A0A3D8J792_9HELI</name>
<keyword evidence="11" id="KW-1185">Reference proteome</keyword>
<keyword evidence="4" id="KW-0808">Transferase</keyword>
<evidence type="ECO:0000256" key="7">
    <source>
        <dbReference type="ARBA" id="ARBA00022840"/>
    </source>
</evidence>
<dbReference type="Proteomes" id="UP000256695">
    <property type="component" value="Unassembled WGS sequence"/>
</dbReference>
<evidence type="ECO:0000256" key="2">
    <source>
        <dbReference type="ARBA" id="ARBA00012438"/>
    </source>
</evidence>
<dbReference type="GO" id="GO:0000155">
    <property type="term" value="F:phosphorelay sensor kinase activity"/>
    <property type="evidence" value="ECO:0007669"/>
    <property type="project" value="InterPro"/>
</dbReference>
<protein>
    <recommendedName>
        <fullName evidence="2">histidine kinase</fullName>
        <ecNumber evidence="2">2.7.13.3</ecNumber>
    </recommendedName>
</protein>
<dbReference type="InterPro" id="IPR036890">
    <property type="entry name" value="HATPase_C_sf"/>
</dbReference>
<evidence type="ECO:0000256" key="5">
    <source>
        <dbReference type="ARBA" id="ARBA00022741"/>
    </source>
</evidence>
<feature type="domain" description="Histidine kinase" evidence="9">
    <location>
        <begin position="138"/>
        <end position="339"/>
    </location>
</feature>
<dbReference type="EMBL" id="NXLX01000011">
    <property type="protein sequence ID" value="RDU73292.1"/>
    <property type="molecule type" value="Genomic_DNA"/>
</dbReference>
<evidence type="ECO:0000256" key="1">
    <source>
        <dbReference type="ARBA" id="ARBA00000085"/>
    </source>
</evidence>
<dbReference type="OrthoDB" id="9805967at2"/>
<dbReference type="InterPro" id="IPR003661">
    <property type="entry name" value="HisK_dim/P_dom"/>
</dbReference>
<dbReference type="SUPFAM" id="SSF55874">
    <property type="entry name" value="ATPase domain of HSP90 chaperone/DNA topoisomerase II/histidine kinase"/>
    <property type="match status" value="1"/>
</dbReference>
<dbReference type="InterPro" id="IPR003594">
    <property type="entry name" value="HATPase_dom"/>
</dbReference>
<evidence type="ECO:0000256" key="3">
    <source>
        <dbReference type="ARBA" id="ARBA00022553"/>
    </source>
</evidence>
<dbReference type="Gene3D" id="3.30.565.10">
    <property type="entry name" value="Histidine kinase-like ATPase, C-terminal domain"/>
    <property type="match status" value="1"/>
</dbReference>
<dbReference type="Gene3D" id="1.10.287.130">
    <property type="match status" value="1"/>
</dbReference>
<dbReference type="PRINTS" id="PR00344">
    <property type="entry name" value="BCTRLSENSOR"/>
</dbReference>
<comment type="caution">
    <text evidence="10">The sequence shown here is derived from an EMBL/GenBank/DDBJ whole genome shotgun (WGS) entry which is preliminary data.</text>
</comment>
<proteinExistence type="predicted"/>
<evidence type="ECO:0000256" key="6">
    <source>
        <dbReference type="ARBA" id="ARBA00022777"/>
    </source>
</evidence>
<dbReference type="RefSeq" id="WP_115579182.1">
    <property type="nucleotide sequence ID" value="NZ_NXLX01000011.1"/>
</dbReference>
<sequence>MSDLTEDNVINTDLLKSFDVKDKQELLDLLNEFILQSYKVEKEFKDYKALYEWVIEIMPQAIWVFNDDGSVFYRNTQAVDLNPILESIQNLPQEIEYGKKTFLIQGNLLENKQIITATDITAQKRQERLATMGQISAHLAHEIRNPIGSISLLASTLLKKVDVGIKPIVFEIQKSLWRVERQIKATLLFSKGLNISRTQNSLLELKEELEAIIAQYTYTKHIEVSFDFDCMDFDFDFDLMGIVLQNFIYNAIDAIEEGDCHQGKIKIWTKQQENYLDFFIQDNGKEIENKNILFEPFETTKLKGNGLGLALSLQIIEAHNGSIELLDDEHKIFKITITK</sequence>
<dbReference type="PANTHER" id="PTHR43065:SF10">
    <property type="entry name" value="PEROXIDE STRESS-ACTIVATED HISTIDINE KINASE MAK3"/>
    <property type="match status" value="1"/>
</dbReference>
<dbReference type="GO" id="GO:0005524">
    <property type="term" value="F:ATP binding"/>
    <property type="evidence" value="ECO:0007669"/>
    <property type="project" value="UniProtKB-KW"/>
</dbReference>
<comment type="catalytic activity">
    <reaction evidence="1">
        <text>ATP + protein L-histidine = ADP + protein N-phospho-L-histidine.</text>
        <dbReference type="EC" id="2.7.13.3"/>
    </reaction>
</comment>
<dbReference type="Pfam" id="PF00512">
    <property type="entry name" value="HisKA"/>
    <property type="match status" value="1"/>
</dbReference>
<dbReference type="AlphaFoldDB" id="A0A3D8J792"/>
<reference evidence="10 11" key="1">
    <citation type="submission" date="2018-04" db="EMBL/GenBank/DDBJ databases">
        <title>Novel Campyloabacter and Helicobacter Species and Strains.</title>
        <authorList>
            <person name="Mannion A.J."/>
            <person name="Shen Z."/>
            <person name="Fox J.G."/>
        </authorList>
    </citation>
    <scope>NUCLEOTIDE SEQUENCE [LARGE SCALE GENOMIC DNA]</scope>
    <source>
        <strain evidence="10 11">MIT 04-9362</strain>
    </source>
</reference>
<gene>
    <name evidence="10" type="ORF">CQA57_05240</name>
</gene>